<name>A0A9Q3DKU5_9BASI</name>
<evidence type="ECO:0000313" key="4">
    <source>
        <dbReference type="Proteomes" id="UP000765509"/>
    </source>
</evidence>
<gene>
    <name evidence="3" type="ORF">O181_045786</name>
</gene>
<evidence type="ECO:0000313" key="3">
    <source>
        <dbReference type="EMBL" id="MBW0506071.1"/>
    </source>
</evidence>
<dbReference type="Pfam" id="PF24626">
    <property type="entry name" value="SH3_Tf2-1"/>
    <property type="match status" value="1"/>
</dbReference>
<dbReference type="OrthoDB" id="4360000at2759"/>
<protein>
    <recommendedName>
        <fullName evidence="2">Tf2-1-like SH3-like domain-containing protein</fullName>
    </recommendedName>
</protein>
<evidence type="ECO:0000256" key="1">
    <source>
        <dbReference type="SAM" id="MobiDB-lite"/>
    </source>
</evidence>
<feature type="domain" description="Tf2-1-like SH3-like" evidence="2">
    <location>
        <begin position="36"/>
        <end position="97"/>
    </location>
</feature>
<dbReference type="InterPro" id="IPR056924">
    <property type="entry name" value="SH3_Tf2-1"/>
</dbReference>
<keyword evidence="4" id="KW-1185">Reference proteome</keyword>
<dbReference type="SUPFAM" id="SSF54160">
    <property type="entry name" value="Chromo domain-like"/>
    <property type="match status" value="1"/>
</dbReference>
<dbReference type="Proteomes" id="UP000765509">
    <property type="component" value="Unassembled WGS sequence"/>
</dbReference>
<sequence>MWKRACDTASKYIAEAKEYNKQRWAKSHMEPDFKEGDQVLVSTLNFNNLKRPKKMRDSFLGFFNIIKLIGKNAVEVKLTEEFFRKHPVFQVRSVKPYFQTEEDKFPSRKKNPTPPEIVEMEDSPGPLKKIIKARKIRLNGKEQRQYLVRFKNQTADKDKWLAEDSIPYGNLHLRIFKASRRTEQSNQ</sequence>
<reference evidence="3" key="1">
    <citation type="submission" date="2021-03" db="EMBL/GenBank/DDBJ databases">
        <title>Draft genome sequence of rust myrtle Austropuccinia psidii MF-1, a brazilian biotype.</title>
        <authorList>
            <person name="Quecine M.C."/>
            <person name="Pachon D.M.R."/>
            <person name="Bonatelli M.L."/>
            <person name="Correr F.H."/>
            <person name="Franceschini L.M."/>
            <person name="Leite T.F."/>
            <person name="Margarido G.R.A."/>
            <person name="Almeida C.A."/>
            <person name="Ferrarezi J.A."/>
            <person name="Labate C.A."/>
        </authorList>
    </citation>
    <scope>NUCLEOTIDE SEQUENCE</scope>
    <source>
        <strain evidence="3">MF-1</strain>
    </source>
</reference>
<accession>A0A9Q3DKU5</accession>
<organism evidence="3 4">
    <name type="scientific">Austropuccinia psidii MF-1</name>
    <dbReference type="NCBI Taxonomy" id="1389203"/>
    <lineage>
        <taxon>Eukaryota</taxon>
        <taxon>Fungi</taxon>
        <taxon>Dikarya</taxon>
        <taxon>Basidiomycota</taxon>
        <taxon>Pucciniomycotina</taxon>
        <taxon>Pucciniomycetes</taxon>
        <taxon>Pucciniales</taxon>
        <taxon>Sphaerophragmiaceae</taxon>
        <taxon>Austropuccinia</taxon>
    </lineage>
</organism>
<dbReference type="AlphaFoldDB" id="A0A9Q3DKU5"/>
<dbReference type="EMBL" id="AVOT02018867">
    <property type="protein sequence ID" value="MBW0506071.1"/>
    <property type="molecule type" value="Genomic_DNA"/>
</dbReference>
<feature type="region of interest" description="Disordered" evidence="1">
    <location>
        <begin position="102"/>
        <end position="122"/>
    </location>
</feature>
<proteinExistence type="predicted"/>
<evidence type="ECO:0000259" key="2">
    <source>
        <dbReference type="Pfam" id="PF24626"/>
    </source>
</evidence>
<dbReference type="InterPro" id="IPR016197">
    <property type="entry name" value="Chromo-like_dom_sf"/>
</dbReference>
<comment type="caution">
    <text evidence="3">The sequence shown here is derived from an EMBL/GenBank/DDBJ whole genome shotgun (WGS) entry which is preliminary data.</text>
</comment>